<evidence type="ECO:0000313" key="5">
    <source>
        <dbReference type="EMBL" id="CAA0837833.1"/>
    </source>
</evidence>
<evidence type="ECO:0000256" key="3">
    <source>
        <dbReference type="SAM" id="MobiDB-lite"/>
    </source>
</evidence>
<proteinExistence type="predicted"/>
<dbReference type="PANTHER" id="PTHR47991">
    <property type="entry name" value="OXOGLUTARATE/IRON-DEPENDENT DIOXYGENASE"/>
    <property type="match status" value="1"/>
</dbReference>
<dbReference type="OrthoDB" id="288590at2759"/>
<evidence type="ECO:0000313" key="6">
    <source>
        <dbReference type="Proteomes" id="UP001153555"/>
    </source>
</evidence>
<protein>
    <submittedName>
        <fullName evidence="5">1-aminocyclopropane-1-carboxylate oxidase homolog 4</fullName>
    </submittedName>
</protein>
<keyword evidence="1" id="KW-0479">Metal-binding</keyword>
<evidence type="ECO:0000256" key="1">
    <source>
        <dbReference type="ARBA" id="ARBA00022723"/>
    </source>
</evidence>
<comment type="caution">
    <text evidence="5">The sequence shown here is derived from an EMBL/GenBank/DDBJ whole genome shotgun (WGS) entry which is preliminary data.</text>
</comment>
<dbReference type="Proteomes" id="UP001153555">
    <property type="component" value="Unassembled WGS sequence"/>
</dbReference>
<dbReference type="AlphaFoldDB" id="A0A9N7NTM4"/>
<evidence type="ECO:0000256" key="2">
    <source>
        <dbReference type="ARBA" id="ARBA00023004"/>
    </source>
</evidence>
<keyword evidence="2" id="KW-0408">Iron</keyword>
<feature type="domain" description="Fe2OG dioxygenase" evidence="4">
    <location>
        <begin position="16"/>
        <end position="119"/>
    </location>
</feature>
<sequence>MRVAQPAVEPNKKARTPRSPGMIQSQFRAQHDVSPNACGPGAHTDPGIITIVLQNEVQGLQVRHGEEWVDVKPVPGGLIVNIGDFLQIVSNGEYKSVRHRVLANGNKEPRISIVTFFNLVKWREDGKYGPLPELLTPEKPAIYRDFTIEEFCENFYSKELDSKSFVQKTKL</sequence>
<dbReference type="Pfam" id="PF03171">
    <property type="entry name" value="2OG-FeII_Oxy"/>
    <property type="match status" value="1"/>
</dbReference>
<keyword evidence="6" id="KW-1185">Reference proteome</keyword>
<dbReference type="SUPFAM" id="SSF51197">
    <property type="entry name" value="Clavaminate synthase-like"/>
    <property type="match status" value="1"/>
</dbReference>
<dbReference type="EMBL" id="CACSLK010030614">
    <property type="protein sequence ID" value="CAA0837833.1"/>
    <property type="molecule type" value="Genomic_DNA"/>
</dbReference>
<dbReference type="PROSITE" id="PS51471">
    <property type="entry name" value="FE2OG_OXY"/>
    <property type="match status" value="1"/>
</dbReference>
<accession>A0A9N7NTM4</accession>
<dbReference type="InterPro" id="IPR027443">
    <property type="entry name" value="IPNS-like_sf"/>
</dbReference>
<dbReference type="InterPro" id="IPR050295">
    <property type="entry name" value="Plant_2OG-oxidoreductases"/>
</dbReference>
<dbReference type="Gene3D" id="2.60.120.330">
    <property type="entry name" value="B-lactam Antibiotic, Isopenicillin N Synthase, Chain"/>
    <property type="match status" value="1"/>
</dbReference>
<name>A0A9N7NTM4_STRHE</name>
<organism evidence="5 6">
    <name type="scientific">Striga hermonthica</name>
    <name type="common">Purple witchweed</name>
    <name type="synonym">Buchnera hermonthica</name>
    <dbReference type="NCBI Taxonomy" id="68872"/>
    <lineage>
        <taxon>Eukaryota</taxon>
        <taxon>Viridiplantae</taxon>
        <taxon>Streptophyta</taxon>
        <taxon>Embryophyta</taxon>
        <taxon>Tracheophyta</taxon>
        <taxon>Spermatophyta</taxon>
        <taxon>Magnoliopsida</taxon>
        <taxon>eudicotyledons</taxon>
        <taxon>Gunneridae</taxon>
        <taxon>Pentapetalae</taxon>
        <taxon>asterids</taxon>
        <taxon>lamiids</taxon>
        <taxon>Lamiales</taxon>
        <taxon>Orobanchaceae</taxon>
        <taxon>Buchnereae</taxon>
        <taxon>Striga</taxon>
    </lineage>
</organism>
<dbReference type="GO" id="GO:0046872">
    <property type="term" value="F:metal ion binding"/>
    <property type="evidence" value="ECO:0007669"/>
    <property type="project" value="UniProtKB-KW"/>
</dbReference>
<evidence type="ECO:0000259" key="4">
    <source>
        <dbReference type="PROSITE" id="PS51471"/>
    </source>
</evidence>
<reference evidence="5" key="1">
    <citation type="submission" date="2019-12" db="EMBL/GenBank/DDBJ databases">
        <authorList>
            <person name="Scholes J."/>
        </authorList>
    </citation>
    <scope>NUCLEOTIDE SEQUENCE</scope>
</reference>
<dbReference type="InterPro" id="IPR005123">
    <property type="entry name" value="Oxoglu/Fe-dep_dioxygenase_dom"/>
</dbReference>
<feature type="region of interest" description="Disordered" evidence="3">
    <location>
        <begin position="1"/>
        <end position="22"/>
    </location>
</feature>
<gene>
    <name evidence="5" type="ORF">SHERM_00228</name>
</gene>
<dbReference type="PRINTS" id="PR00682">
    <property type="entry name" value="IPNSYNTHASE"/>
</dbReference>
<dbReference type="InterPro" id="IPR044861">
    <property type="entry name" value="IPNS-like_FE2OG_OXY"/>
</dbReference>